<dbReference type="Pfam" id="PF07730">
    <property type="entry name" value="HisKA_3"/>
    <property type="match status" value="1"/>
</dbReference>
<keyword evidence="9" id="KW-0812">Transmembrane</keyword>
<feature type="transmembrane region" description="Helical" evidence="9">
    <location>
        <begin position="149"/>
        <end position="169"/>
    </location>
</feature>
<dbReference type="InterPro" id="IPR050482">
    <property type="entry name" value="Sensor_HK_TwoCompSys"/>
</dbReference>
<dbReference type="EMBL" id="SGXC01000001">
    <property type="protein sequence ID" value="RZS84570.1"/>
    <property type="molecule type" value="Genomic_DNA"/>
</dbReference>
<keyword evidence="8" id="KW-0902">Two-component regulatory system</keyword>
<dbReference type="InterPro" id="IPR011712">
    <property type="entry name" value="Sig_transdc_His_kin_sub3_dim/P"/>
</dbReference>
<dbReference type="GO" id="GO:0000155">
    <property type="term" value="F:phosphorelay sensor kinase activity"/>
    <property type="evidence" value="ECO:0007669"/>
    <property type="project" value="InterPro"/>
</dbReference>
<keyword evidence="6 12" id="KW-0418">Kinase</keyword>
<evidence type="ECO:0000256" key="5">
    <source>
        <dbReference type="ARBA" id="ARBA00022741"/>
    </source>
</evidence>
<dbReference type="Gene3D" id="3.30.565.10">
    <property type="entry name" value="Histidine kinase-like ATPase, C-terminal domain"/>
    <property type="match status" value="1"/>
</dbReference>
<evidence type="ECO:0000256" key="1">
    <source>
        <dbReference type="ARBA" id="ARBA00000085"/>
    </source>
</evidence>
<evidence type="ECO:0000256" key="2">
    <source>
        <dbReference type="ARBA" id="ARBA00012438"/>
    </source>
</evidence>
<feature type="signal peptide" evidence="10">
    <location>
        <begin position="1"/>
        <end position="27"/>
    </location>
</feature>
<dbReference type="GO" id="GO:0046983">
    <property type="term" value="F:protein dimerization activity"/>
    <property type="evidence" value="ECO:0007669"/>
    <property type="project" value="InterPro"/>
</dbReference>
<dbReference type="CDD" id="cd16917">
    <property type="entry name" value="HATPase_UhpB-NarQ-NarX-like"/>
    <property type="match status" value="1"/>
</dbReference>
<dbReference type="SUPFAM" id="SSF55874">
    <property type="entry name" value="ATPase domain of HSP90 chaperone/DNA topoisomerase II/histidine kinase"/>
    <property type="match status" value="1"/>
</dbReference>
<evidence type="ECO:0000313" key="12">
    <source>
        <dbReference type="EMBL" id="RZS84570.1"/>
    </source>
</evidence>
<proteinExistence type="predicted"/>
<feature type="transmembrane region" description="Helical" evidence="9">
    <location>
        <begin position="267"/>
        <end position="287"/>
    </location>
</feature>
<evidence type="ECO:0000256" key="7">
    <source>
        <dbReference type="ARBA" id="ARBA00022840"/>
    </source>
</evidence>
<evidence type="ECO:0000256" key="10">
    <source>
        <dbReference type="SAM" id="SignalP"/>
    </source>
</evidence>
<feature type="transmembrane region" description="Helical" evidence="9">
    <location>
        <begin position="391"/>
        <end position="408"/>
    </location>
</feature>
<evidence type="ECO:0000313" key="13">
    <source>
        <dbReference type="Proteomes" id="UP000292445"/>
    </source>
</evidence>
<evidence type="ECO:0000256" key="8">
    <source>
        <dbReference type="ARBA" id="ARBA00023012"/>
    </source>
</evidence>
<gene>
    <name evidence="12" type="ORF">EV675_0587</name>
</gene>
<dbReference type="Pfam" id="PF02518">
    <property type="entry name" value="HATPase_c"/>
    <property type="match status" value="1"/>
</dbReference>
<comment type="caution">
    <text evidence="12">The sequence shown here is derived from an EMBL/GenBank/DDBJ whole genome shotgun (WGS) entry which is preliminary data.</text>
</comment>
<dbReference type="EC" id="2.7.13.3" evidence="2"/>
<protein>
    <recommendedName>
        <fullName evidence="2">histidine kinase</fullName>
        <ecNumber evidence="2">2.7.13.3</ecNumber>
    </recommendedName>
</protein>
<feature type="transmembrane region" description="Helical" evidence="9">
    <location>
        <begin position="336"/>
        <end position="353"/>
    </location>
</feature>
<dbReference type="InterPro" id="IPR036890">
    <property type="entry name" value="HATPase_C_sf"/>
</dbReference>
<keyword evidence="13" id="KW-1185">Reference proteome</keyword>
<dbReference type="InterPro" id="IPR003594">
    <property type="entry name" value="HATPase_dom"/>
</dbReference>
<feature type="transmembrane region" description="Helical" evidence="9">
    <location>
        <begin position="176"/>
        <end position="195"/>
    </location>
</feature>
<feature type="domain" description="Histidine kinase/HSP90-like ATPase" evidence="11">
    <location>
        <begin position="637"/>
        <end position="734"/>
    </location>
</feature>
<evidence type="ECO:0000256" key="4">
    <source>
        <dbReference type="ARBA" id="ARBA00022679"/>
    </source>
</evidence>
<dbReference type="GO" id="GO:0005524">
    <property type="term" value="F:ATP binding"/>
    <property type="evidence" value="ECO:0007669"/>
    <property type="project" value="UniProtKB-KW"/>
</dbReference>
<keyword evidence="4" id="KW-0808">Transferase</keyword>
<feature type="transmembrane region" description="Helical" evidence="9">
    <location>
        <begin position="299"/>
        <end position="316"/>
    </location>
</feature>
<organism evidence="12 13">
    <name type="scientific">Pigmentiphaga kullae</name>
    <dbReference type="NCBI Taxonomy" id="151784"/>
    <lineage>
        <taxon>Bacteria</taxon>
        <taxon>Pseudomonadati</taxon>
        <taxon>Pseudomonadota</taxon>
        <taxon>Betaproteobacteria</taxon>
        <taxon>Burkholderiales</taxon>
        <taxon>Alcaligenaceae</taxon>
        <taxon>Pigmentiphaga</taxon>
    </lineage>
</organism>
<reference evidence="12 13" key="1">
    <citation type="submission" date="2019-02" db="EMBL/GenBank/DDBJ databases">
        <title>Genomic Encyclopedia of Type Strains, Phase IV (KMG-IV): sequencing the most valuable type-strain genomes for metagenomic binning, comparative biology and taxonomic classification.</title>
        <authorList>
            <person name="Goeker M."/>
        </authorList>
    </citation>
    <scope>NUCLEOTIDE SEQUENCE [LARGE SCALE GENOMIC DNA]</scope>
    <source>
        <strain evidence="12 13">K24</strain>
    </source>
</reference>
<feature type="chain" id="PRO_5020880484" description="histidine kinase" evidence="10">
    <location>
        <begin position="28"/>
        <end position="752"/>
    </location>
</feature>
<keyword evidence="9" id="KW-1133">Transmembrane helix</keyword>
<evidence type="ECO:0000259" key="11">
    <source>
        <dbReference type="SMART" id="SM00387"/>
    </source>
</evidence>
<dbReference type="SMART" id="SM00387">
    <property type="entry name" value="HATPase_c"/>
    <property type="match status" value="1"/>
</dbReference>
<dbReference type="Proteomes" id="UP000292445">
    <property type="component" value="Unassembled WGS sequence"/>
</dbReference>
<evidence type="ECO:0000256" key="3">
    <source>
        <dbReference type="ARBA" id="ARBA00022553"/>
    </source>
</evidence>
<keyword evidence="5" id="KW-0547">Nucleotide-binding</keyword>
<evidence type="ECO:0000256" key="6">
    <source>
        <dbReference type="ARBA" id="ARBA00022777"/>
    </source>
</evidence>
<feature type="transmembrane region" description="Helical" evidence="9">
    <location>
        <begin position="207"/>
        <end position="230"/>
    </location>
</feature>
<dbReference type="RefSeq" id="WP_130355921.1">
    <property type="nucleotide sequence ID" value="NZ_SGXC01000001.1"/>
</dbReference>
<name>A0A4Q7NJ81_9BURK</name>
<evidence type="ECO:0000256" key="9">
    <source>
        <dbReference type="SAM" id="Phobius"/>
    </source>
</evidence>
<keyword evidence="7" id="KW-0067">ATP-binding</keyword>
<keyword evidence="3" id="KW-0597">Phosphoprotein</keyword>
<accession>A0A4Q7NJ81</accession>
<dbReference type="AlphaFoldDB" id="A0A4Q7NJ81"/>
<feature type="transmembrane region" description="Helical" evidence="9">
    <location>
        <begin position="365"/>
        <end position="385"/>
    </location>
</feature>
<dbReference type="PANTHER" id="PTHR24421:SF10">
    <property type="entry name" value="NITRATE_NITRITE SENSOR PROTEIN NARQ"/>
    <property type="match status" value="1"/>
</dbReference>
<keyword evidence="9" id="KW-0472">Membrane</keyword>
<dbReference type="PANTHER" id="PTHR24421">
    <property type="entry name" value="NITRATE/NITRITE SENSOR PROTEIN NARX-RELATED"/>
    <property type="match status" value="1"/>
</dbReference>
<comment type="catalytic activity">
    <reaction evidence="1">
        <text>ATP + protein L-histidine = ADP + protein N-phospho-L-histidine.</text>
        <dbReference type="EC" id="2.7.13.3"/>
    </reaction>
</comment>
<dbReference type="OrthoDB" id="8697484at2"/>
<keyword evidence="10" id="KW-0732">Signal</keyword>
<dbReference type="Gene3D" id="1.20.5.1930">
    <property type="match status" value="1"/>
</dbReference>
<feature type="transmembrane region" description="Helical" evidence="9">
    <location>
        <begin position="237"/>
        <end position="255"/>
    </location>
</feature>
<dbReference type="GO" id="GO:0016020">
    <property type="term" value="C:membrane"/>
    <property type="evidence" value="ECO:0007669"/>
    <property type="project" value="InterPro"/>
</dbReference>
<sequence length="752" mass="81897">MPINSFLAVPARILLAVLALCAAAAAAATWGALQTPWLGIAFTVDEAGSVRARGLSGGPAHGLEDGASRLALSRPGERAGLDVEPDDLIEEPDFFDEYARMNRFFDRQEKFRALLDGPVRAEWTRVDGSRAAEVWTPATRPLGSLPATFWFQLIVSFAGCLIACWVWALRPTDLGAGMFALTGLAFPAFAVPAAVYSSRELALGGELFHALSAANHAGAFMFGCALLAVFLCYPRRLVPVGALWALPVVYGVWWLADTMQWLPSQNWTRMGIMSEMLGAIALAGVQWRMSRGRPLDRAALRWLALSMLVGSGLFVFSTTGSKVLGFFPPISQGYAFGYFLIIYVGLAFGLRRYRLFDLDRWAYRILLWLAGALAVVLMDAALIVWLRWNPAFSMGVSLLLCGWLYFPFRQWLWRRLTGARGARVDSTFPELIRIAFSPSRGEQERRWDALLGQLFDPLDIRRLAHAEAEDPRSATLLESGQALWVPSCGGLEARVLRLADRGRRLFAPHDVELAASLSSLVQKAGEGRDSYERGVREERHRIAQDMHDDIGARLLMLIHQASRAGDGVAADVARAAMSDLRTTLSALEGHSQPLADALADWRAEMATRCDAAGVDFVWNEFVPAMPLPDMQSALPARMKATLERALREGLSNALKHGGPTRIEVEVRAGNGRLDIVMVDDGMRGAGRSAPVAGPASIGLGLAGMRRRLAEYQGVVGLERGEDGCILRICLPLGPGNPAVASVEPAAPAEVRA</sequence>